<organism evidence="1 2">
    <name type="scientific">Schistosoma margrebowiei</name>
    <dbReference type="NCBI Taxonomy" id="48269"/>
    <lineage>
        <taxon>Eukaryota</taxon>
        <taxon>Metazoa</taxon>
        <taxon>Spiralia</taxon>
        <taxon>Lophotrochozoa</taxon>
        <taxon>Platyhelminthes</taxon>
        <taxon>Trematoda</taxon>
        <taxon>Digenea</taxon>
        <taxon>Strigeidida</taxon>
        <taxon>Schistosomatoidea</taxon>
        <taxon>Schistosomatidae</taxon>
        <taxon>Schistosoma</taxon>
    </lineage>
</organism>
<evidence type="ECO:0000313" key="2">
    <source>
        <dbReference type="Proteomes" id="UP000277204"/>
    </source>
</evidence>
<accession>A0A3P7ZQM0</accession>
<keyword evidence="2" id="KW-1185">Reference proteome</keyword>
<proteinExistence type="predicted"/>
<evidence type="ECO:0000313" key="1">
    <source>
        <dbReference type="EMBL" id="VDO51742.1"/>
    </source>
</evidence>
<dbReference type="EMBL" id="UZAI01000356">
    <property type="protein sequence ID" value="VDO51742.1"/>
    <property type="molecule type" value="Genomic_DNA"/>
</dbReference>
<sequence>MHHLCRRRDIRLSTKGRVYCVAVRSVVLCGSETWPVTVEDIRRLLVFDHKCLRNIASISWDHRVSTR</sequence>
<protein>
    <submittedName>
        <fullName evidence="1">Uncharacterized protein</fullName>
    </submittedName>
</protein>
<dbReference type="AlphaFoldDB" id="A0A3P7ZQM0"/>
<name>A0A3P7ZQM0_9TREM</name>
<dbReference type="Proteomes" id="UP000277204">
    <property type="component" value="Unassembled WGS sequence"/>
</dbReference>
<reference evidence="1 2" key="1">
    <citation type="submission" date="2018-11" db="EMBL/GenBank/DDBJ databases">
        <authorList>
            <consortium name="Pathogen Informatics"/>
        </authorList>
    </citation>
    <scope>NUCLEOTIDE SEQUENCE [LARGE SCALE GENOMIC DNA]</scope>
    <source>
        <strain evidence="1 2">Zambia</strain>
    </source>
</reference>
<gene>
    <name evidence="1" type="ORF">SMRZ_LOCUS1584</name>
</gene>